<evidence type="ECO:0000256" key="8">
    <source>
        <dbReference type="ARBA" id="ARBA00022833"/>
    </source>
</evidence>
<keyword evidence="6" id="KW-0479">Metal-binding</keyword>
<comment type="catalytic activity">
    <reaction evidence="10">
        <text>adenosine + phosphate = alpha-D-ribose 1-phosphate + adenine</text>
        <dbReference type="Rhea" id="RHEA:27642"/>
        <dbReference type="ChEBI" id="CHEBI:16335"/>
        <dbReference type="ChEBI" id="CHEBI:16708"/>
        <dbReference type="ChEBI" id="CHEBI:43474"/>
        <dbReference type="ChEBI" id="CHEBI:57720"/>
        <dbReference type="EC" id="2.4.2.1"/>
    </reaction>
    <physiologicalReaction direction="left-to-right" evidence="10">
        <dbReference type="Rhea" id="RHEA:27643"/>
    </physiologicalReaction>
</comment>
<evidence type="ECO:0000256" key="2">
    <source>
        <dbReference type="ARBA" id="ARBA00001947"/>
    </source>
</evidence>
<dbReference type="InterPro" id="IPR038371">
    <property type="entry name" value="Cu_polyphenol_OxRdtase_sf"/>
</dbReference>
<comment type="catalytic activity">
    <reaction evidence="11">
        <text>S-methyl-5'-thioadenosine + phosphate = 5-(methylsulfanyl)-alpha-D-ribose 1-phosphate + adenine</text>
        <dbReference type="Rhea" id="RHEA:11852"/>
        <dbReference type="ChEBI" id="CHEBI:16708"/>
        <dbReference type="ChEBI" id="CHEBI:17509"/>
        <dbReference type="ChEBI" id="CHEBI:43474"/>
        <dbReference type="ChEBI" id="CHEBI:58533"/>
        <dbReference type="EC" id="2.4.2.28"/>
    </reaction>
    <physiologicalReaction direction="left-to-right" evidence="11">
        <dbReference type="Rhea" id="RHEA:11853"/>
    </physiologicalReaction>
</comment>
<organism evidence="13 14">
    <name type="scientific">Priestia koreensis</name>
    <dbReference type="NCBI Taxonomy" id="284581"/>
    <lineage>
        <taxon>Bacteria</taxon>
        <taxon>Bacillati</taxon>
        <taxon>Bacillota</taxon>
        <taxon>Bacilli</taxon>
        <taxon>Bacillales</taxon>
        <taxon>Bacillaceae</taxon>
        <taxon>Priestia</taxon>
    </lineage>
</organism>
<comment type="catalytic activity">
    <reaction evidence="1">
        <text>inosine + phosphate = alpha-D-ribose 1-phosphate + hypoxanthine</text>
        <dbReference type="Rhea" id="RHEA:27646"/>
        <dbReference type="ChEBI" id="CHEBI:17368"/>
        <dbReference type="ChEBI" id="CHEBI:17596"/>
        <dbReference type="ChEBI" id="CHEBI:43474"/>
        <dbReference type="ChEBI" id="CHEBI:57720"/>
        <dbReference type="EC" id="2.4.2.1"/>
    </reaction>
    <physiologicalReaction direction="left-to-right" evidence="1">
        <dbReference type="Rhea" id="RHEA:27647"/>
    </physiologicalReaction>
</comment>
<evidence type="ECO:0000256" key="1">
    <source>
        <dbReference type="ARBA" id="ARBA00000553"/>
    </source>
</evidence>
<keyword evidence="5" id="KW-0808">Transferase</keyword>
<evidence type="ECO:0000313" key="13">
    <source>
        <dbReference type="EMBL" id="KOO40726.1"/>
    </source>
</evidence>
<dbReference type="STRING" id="284581.AMD01_20690"/>
<evidence type="ECO:0000256" key="5">
    <source>
        <dbReference type="ARBA" id="ARBA00022679"/>
    </source>
</evidence>
<evidence type="ECO:0000256" key="10">
    <source>
        <dbReference type="ARBA" id="ARBA00048968"/>
    </source>
</evidence>
<evidence type="ECO:0000256" key="9">
    <source>
        <dbReference type="ARBA" id="ARBA00047989"/>
    </source>
</evidence>
<name>A0A0M0KPE0_9BACI</name>
<dbReference type="Gene3D" id="3.60.140.10">
    <property type="entry name" value="CNF1/YfiH-like putative cysteine hydrolases"/>
    <property type="match status" value="1"/>
</dbReference>
<keyword evidence="14" id="KW-1185">Reference proteome</keyword>
<dbReference type="InterPro" id="IPR003730">
    <property type="entry name" value="Cu_polyphenol_OxRdtase"/>
</dbReference>
<evidence type="ECO:0000256" key="12">
    <source>
        <dbReference type="RuleBase" id="RU361274"/>
    </source>
</evidence>
<dbReference type="PANTHER" id="PTHR30616:SF2">
    <property type="entry name" value="PURINE NUCLEOSIDE PHOSPHORYLASE LACC1"/>
    <property type="match status" value="1"/>
</dbReference>
<evidence type="ECO:0000256" key="4">
    <source>
        <dbReference type="ARBA" id="ARBA00007353"/>
    </source>
</evidence>
<evidence type="ECO:0000256" key="6">
    <source>
        <dbReference type="ARBA" id="ARBA00022723"/>
    </source>
</evidence>
<dbReference type="SUPFAM" id="SSF64438">
    <property type="entry name" value="CNF1/YfiH-like putative cysteine hydrolases"/>
    <property type="match status" value="1"/>
</dbReference>
<dbReference type="GO" id="GO:0016787">
    <property type="term" value="F:hydrolase activity"/>
    <property type="evidence" value="ECO:0007669"/>
    <property type="project" value="UniProtKB-KW"/>
</dbReference>
<protein>
    <recommendedName>
        <fullName evidence="12">Purine nucleoside phosphorylase</fullName>
    </recommendedName>
</protein>
<gene>
    <name evidence="13" type="ORF">AMD01_20690</name>
</gene>
<evidence type="ECO:0000256" key="11">
    <source>
        <dbReference type="ARBA" id="ARBA00049893"/>
    </source>
</evidence>
<dbReference type="CDD" id="cd16833">
    <property type="entry name" value="YfiH"/>
    <property type="match status" value="1"/>
</dbReference>
<dbReference type="AlphaFoldDB" id="A0A0M0KPE0"/>
<keyword evidence="7" id="KW-0378">Hydrolase</keyword>
<dbReference type="EMBL" id="LILC01000032">
    <property type="protein sequence ID" value="KOO40726.1"/>
    <property type="molecule type" value="Genomic_DNA"/>
</dbReference>
<comment type="caution">
    <text evidence="13">The sequence shown here is derived from an EMBL/GenBank/DDBJ whole genome shotgun (WGS) entry which is preliminary data.</text>
</comment>
<accession>A0A0M0KPE0</accession>
<sequence>MHKEPFQPSHHDSFLDVPQWNQHDSNLIVGFSTKNGGVSQNEFESLNLGLHVDDKKEDVLQNRRILAEAVDVPLEQWTFAEQVHHNKVMKVSSHDAGKGMGDYEKGMPQTDAIYTDQSNLLLALCFADCVPLYFYEPTRGLIGLAHAGWKGTVKNIAGEMVNAWVKNEGVSVENIRAVIGPSIGACCYHVDDYVIKFVDEAIGNNKVDVYEEVSKGQCALNLQALNAFLLEQAGVKTANIRSTSRCTSCEEELFFSHRRDRGKTGRMLSFIGYKEV</sequence>
<dbReference type="NCBIfam" id="TIGR00726">
    <property type="entry name" value="peptidoglycan editing factor PgeF"/>
    <property type="match status" value="1"/>
</dbReference>
<proteinExistence type="inferred from homology"/>
<evidence type="ECO:0000256" key="7">
    <source>
        <dbReference type="ARBA" id="ARBA00022801"/>
    </source>
</evidence>
<evidence type="ECO:0000256" key="3">
    <source>
        <dbReference type="ARBA" id="ARBA00003215"/>
    </source>
</evidence>
<keyword evidence="8" id="KW-0862">Zinc</keyword>
<dbReference type="PANTHER" id="PTHR30616">
    <property type="entry name" value="UNCHARACTERIZED PROTEIN YFIH"/>
    <property type="match status" value="1"/>
</dbReference>
<dbReference type="PATRIC" id="fig|284581.3.peg.1466"/>
<dbReference type="Pfam" id="PF02578">
    <property type="entry name" value="Cu-oxidase_4"/>
    <property type="match status" value="1"/>
</dbReference>
<comment type="cofactor">
    <cofactor evidence="2">
        <name>Zn(2+)</name>
        <dbReference type="ChEBI" id="CHEBI:29105"/>
    </cofactor>
</comment>
<dbReference type="GO" id="GO:0005507">
    <property type="term" value="F:copper ion binding"/>
    <property type="evidence" value="ECO:0007669"/>
    <property type="project" value="TreeGrafter"/>
</dbReference>
<comment type="catalytic activity">
    <reaction evidence="9">
        <text>adenosine + H2O + H(+) = inosine + NH4(+)</text>
        <dbReference type="Rhea" id="RHEA:24408"/>
        <dbReference type="ChEBI" id="CHEBI:15377"/>
        <dbReference type="ChEBI" id="CHEBI:15378"/>
        <dbReference type="ChEBI" id="CHEBI:16335"/>
        <dbReference type="ChEBI" id="CHEBI:17596"/>
        <dbReference type="ChEBI" id="CHEBI:28938"/>
        <dbReference type="EC" id="3.5.4.4"/>
    </reaction>
    <physiologicalReaction direction="left-to-right" evidence="9">
        <dbReference type="Rhea" id="RHEA:24409"/>
    </physiologicalReaction>
</comment>
<dbReference type="RefSeq" id="WP_053403360.1">
    <property type="nucleotide sequence ID" value="NZ_LILC01000032.1"/>
</dbReference>
<comment type="similarity">
    <text evidence="4 12">Belongs to the purine nucleoside phosphorylase YfiH/LACC1 family.</text>
</comment>
<reference evidence="14" key="1">
    <citation type="submission" date="2015-08" db="EMBL/GenBank/DDBJ databases">
        <title>Fjat-14210 dsm16467.</title>
        <authorList>
            <person name="Liu B."/>
            <person name="Wang J."/>
            <person name="Zhu Y."/>
            <person name="Liu G."/>
            <person name="Chen Q."/>
            <person name="Chen Z."/>
            <person name="Lan J."/>
            <person name="Che J."/>
            <person name="Ge C."/>
            <person name="Shi H."/>
            <person name="Pan Z."/>
            <person name="Liu X."/>
        </authorList>
    </citation>
    <scope>NUCLEOTIDE SEQUENCE [LARGE SCALE GENOMIC DNA]</scope>
    <source>
        <strain evidence="14">DSM 16467</strain>
    </source>
</reference>
<dbReference type="InterPro" id="IPR011324">
    <property type="entry name" value="Cytotoxic_necrot_fac-like_cat"/>
</dbReference>
<dbReference type="OrthoDB" id="4279at2"/>
<evidence type="ECO:0000313" key="14">
    <source>
        <dbReference type="Proteomes" id="UP000037558"/>
    </source>
</evidence>
<comment type="function">
    <text evidence="3">Purine nucleoside enzyme that catalyzes the phosphorolysis of adenosine and inosine nucleosides, yielding D-ribose 1-phosphate and the respective free bases, adenine and hypoxanthine. Also catalyzes the phosphorolysis of S-methyl-5'-thioadenosine into adenine and S-methyl-5-thio-alpha-D-ribose 1-phosphate. Also has adenosine deaminase activity.</text>
</comment>
<dbReference type="GO" id="GO:0017061">
    <property type="term" value="F:S-methyl-5-thioadenosine phosphorylase activity"/>
    <property type="evidence" value="ECO:0007669"/>
    <property type="project" value="UniProtKB-EC"/>
</dbReference>
<dbReference type="Proteomes" id="UP000037558">
    <property type="component" value="Unassembled WGS sequence"/>
</dbReference>